<evidence type="ECO:0000259" key="1">
    <source>
        <dbReference type="Pfam" id="PF01978"/>
    </source>
</evidence>
<feature type="domain" description="Transcription regulator TrmB N-terminal" evidence="1">
    <location>
        <begin position="9"/>
        <end position="70"/>
    </location>
</feature>
<dbReference type="SUPFAM" id="SSF46785">
    <property type="entry name" value="Winged helix' DNA-binding domain"/>
    <property type="match status" value="1"/>
</dbReference>
<protein>
    <submittedName>
        <fullName evidence="2">MarR family transcriptional regulator</fullName>
    </submittedName>
</protein>
<gene>
    <name evidence="2" type="ORF">KC660_01420</name>
</gene>
<dbReference type="InterPro" id="IPR036390">
    <property type="entry name" value="WH_DNA-bd_sf"/>
</dbReference>
<reference evidence="2" key="2">
    <citation type="journal article" date="2021" name="Microbiome">
        <title>Successional dynamics and alternative stable states in a saline activated sludge microbial community over 9 years.</title>
        <authorList>
            <person name="Wang Y."/>
            <person name="Ye J."/>
            <person name="Ju F."/>
            <person name="Liu L."/>
            <person name="Boyd J.A."/>
            <person name="Deng Y."/>
            <person name="Parks D.H."/>
            <person name="Jiang X."/>
            <person name="Yin X."/>
            <person name="Woodcroft B.J."/>
            <person name="Tyson G.W."/>
            <person name="Hugenholtz P."/>
            <person name="Polz M.F."/>
            <person name="Zhang T."/>
        </authorList>
    </citation>
    <scope>NUCLEOTIDE SEQUENCE</scope>
    <source>
        <strain evidence="2">HKST-UBA10</strain>
    </source>
</reference>
<dbReference type="Pfam" id="PF01978">
    <property type="entry name" value="TrmB"/>
    <property type="match status" value="1"/>
</dbReference>
<dbReference type="AlphaFoldDB" id="A0A955RHT8"/>
<proteinExistence type="predicted"/>
<evidence type="ECO:0000313" key="3">
    <source>
        <dbReference type="Proteomes" id="UP000782843"/>
    </source>
</evidence>
<dbReference type="EMBL" id="JAGQLG010000050">
    <property type="protein sequence ID" value="MCA9382048.1"/>
    <property type="molecule type" value="Genomic_DNA"/>
</dbReference>
<comment type="caution">
    <text evidence="2">The sequence shown here is derived from an EMBL/GenBank/DDBJ whole genome shotgun (WGS) entry which is preliminary data.</text>
</comment>
<dbReference type="CDD" id="cd00090">
    <property type="entry name" value="HTH_ARSR"/>
    <property type="match status" value="1"/>
</dbReference>
<reference evidence="2" key="1">
    <citation type="submission" date="2020-04" db="EMBL/GenBank/DDBJ databases">
        <authorList>
            <person name="Zhang T."/>
        </authorList>
    </citation>
    <scope>NUCLEOTIDE SEQUENCE</scope>
    <source>
        <strain evidence="2">HKST-UBA10</strain>
    </source>
</reference>
<name>A0A955RHT8_9BACT</name>
<accession>A0A955RHT8</accession>
<dbReference type="InterPro" id="IPR011991">
    <property type="entry name" value="ArsR-like_HTH"/>
</dbReference>
<dbReference type="InterPro" id="IPR002831">
    <property type="entry name" value="Tscrpt_reg_TrmB_N"/>
</dbReference>
<evidence type="ECO:0000313" key="2">
    <source>
        <dbReference type="EMBL" id="MCA9382048.1"/>
    </source>
</evidence>
<dbReference type="Gene3D" id="1.10.10.10">
    <property type="entry name" value="Winged helix-like DNA-binding domain superfamily/Winged helix DNA-binding domain"/>
    <property type="match status" value="1"/>
</dbReference>
<dbReference type="Proteomes" id="UP000782843">
    <property type="component" value="Unassembled WGS sequence"/>
</dbReference>
<dbReference type="InterPro" id="IPR036388">
    <property type="entry name" value="WH-like_DNA-bd_sf"/>
</dbReference>
<sequence length="190" mass="22061">MDISVISQNTDLTENEASVLVYLYENGLSTAYEISKEINIPKVSVTYLLNRLLEKELVERRSEQNTFFFDARSPDKLVEKHDLRITALQKKRASLAETVKKLKQIRNYEASNKIDLYIEKSEITRLRANLIDLCEKDSCKRIFDSQLNIEKYESENAIYIFDLNEGIAMRIEPKSYFGKVNSIFSKLNSS</sequence>
<organism evidence="2 3">
    <name type="scientific">Candidatus Dojkabacteria bacterium</name>
    <dbReference type="NCBI Taxonomy" id="2099670"/>
    <lineage>
        <taxon>Bacteria</taxon>
        <taxon>Candidatus Dojkabacteria</taxon>
    </lineage>
</organism>